<evidence type="ECO:0000313" key="3">
    <source>
        <dbReference type="Proteomes" id="UP000077667"/>
    </source>
</evidence>
<gene>
    <name evidence="2" type="ORF">A8C56_19220</name>
</gene>
<protein>
    <submittedName>
        <fullName evidence="2">Uncharacterized protein</fullName>
    </submittedName>
</protein>
<dbReference type="EMBL" id="CP015772">
    <property type="protein sequence ID" value="ANH82829.1"/>
    <property type="molecule type" value="Genomic_DNA"/>
</dbReference>
<evidence type="ECO:0000256" key="1">
    <source>
        <dbReference type="SAM" id="Phobius"/>
    </source>
</evidence>
<feature type="transmembrane region" description="Helical" evidence="1">
    <location>
        <begin position="12"/>
        <end position="36"/>
    </location>
</feature>
<dbReference type="RefSeq" id="WP_067759682.1">
    <property type="nucleotide sequence ID" value="NZ_CP015772.1"/>
</dbReference>
<accession>A0A1A9I6Z9</accession>
<dbReference type="AlphaFoldDB" id="A0A1A9I6Z9"/>
<keyword evidence="1" id="KW-0472">Membrane</keyword>
<proteinExistence type="predicted"/>
<keyword evidence="3" id="KW-1185">Reference proteome</keyword>
<dbReference type="STRING" id="1176587.A8C56_19220"/>
<organism evidence="2 3">
    <name type="scientific">Niabella ginsenosidivorans</name>
    <dbReference type="NCBI Taxonomy" id="1176587"/>
    <lineage>
        <taxon>Bacteria</taxon>
        <taxon>Pseudomonadati</taxon>
        <taxon>Bacteroidota</taxon>
        <taxon>Chitinophagia</taxon>
        <taxon>Chitinophagales</taxon>
        <taxon>Chitinophagaceae</taxon>
        <taxon>Niabella</taxon>
    </lineage>
</organism>
<dbReference type="KEGG" id="nia:A8C56_19220"/>
<keyword evidence="1" id="KW-1133">Transmembrane helix</keyword>
<evidence type="ECO:0000313" key="2">
    <source>
        <dbReference type="EMBL" id="ANH82829.1"/>
    </source>
</evidence>
<keyword evidence="1" id="KW-0812">Transmembrane</keyword>
<reference evidence="2 3" key="1">
    <citation type="submission" date="2016-05" db="EMBL/GenBank/DDBJ databases">
        <title>Niabella ginsenosidivorans BS26 whole genome sequencing.</title>
        <authorList>
            <person name="Im W.T."/>
            <person name="Siddiqi M.Z."/>
        </authorList>
    </citation>
    <scope>NUCLEOTIDE SEQUENCE [LARGE SCALE GENOMIC DNA]</scope>
    <source>
        <strain evidence="2 3">BS26</strain>
    </source>
</reference>
<sequence>MKFLFRHTYILVFIKDVVVMAGVVAMADAAVFLVALAGAPASCACNGPHDGAVSFFCNDDVKVWVDAAASGGGAAHSRK</sequence>
<name>A0A1A9I6Z9_9BACT</name>
<dbReference type="Proteomes" id="UP000077667">
    <property type="component" value="Chromosome"/>
</dbReference>